<evidence type="ECO:0000256" key="2">
    <source>
        <dbReference type="SAM" id="SignalP"/>
    </source>
</evidence>
<dbReference type="AlphaFoldDB" id="A0A212K5I5"/>
<dbReference type="SUPFAM" id="SSF52266">
    <property type="entry name" value="SGNH hydrolase"/>
    <property type="match status" value="1"/>
</dbReference>
<evidence type="ECO:0000256" key="1">
    <source>
        <dbReference type="ARBA" id="ARBA00022801"/>
    </source>
</evidence>
<name>A0A212K5I5_9BACT</name>
<feature type="signal peptide" evidence="2">
    <location>
        <begin position="1"/>
        <end position="30"/>
    </location>
</feature>
<reference evidence="4" key="1">
    <citation type="submission" date="2016-04" db="EMBL/GenBank/DDBJ databases">
        <authorList>
            <person name="Evans L.H."/>
            <person name="Alamgir A."/>
            <person name="Owens N."/>
            <person name="Weber N.D."/>
            <person name="Virtaneva K."/>
            <person name="Barbian K."/>
            <person name="Babar A."/>
            <person name="Rosenke K."/>
        </authorList>
    </citation>
    <scope>NUCLEOTIDE SEQUENCE</scope>
    <source>
        <strain evidence="4">86-1</strain>
    </source>
</reference>
<proteinExistence type="predicted"/>
<dbReference type="Gene3D" id="3.40.50.1110">
    <property type="entry name" value="SGNH hydrolase"/>
    <property type="match status" value="1"/>
</dbReference>
<feature type="domain" description="Sialate O-acetylesterase" evidence="3">
    <location>
        <begin position="130"/>
        <end position="374"/>
    </location>
</feature>
<evidence type="ECO:0000259" key="3">
    <source>
        <dbReference type="Pfam" id="PF03629"/>
    </source>
</evidence>
<dbReference type="PANTHER" id="PTHR22901">
    <property type="entry name" value="SIALATE O-ACETYLESTERASE"/>
    <property type="match status" value="1"/>
</dbReference>
<dbReference type="GO" id="GO:0001681">
    <property type="term" value="F:sialate O-acetylesterase activity"/>
    <property type="evidence" value="ECO:0007669"/>
    <property type="project" value="InterPro"/>
</dbReference>
<dbReference type="GO" id="GO:0005975">
    <property type="term" value="P:carbohydrate metabolic process"/>
    <property type="evidence" value="ECO:0007669"/>
    <property type="project" value="TreeGrafter"/>
</dbReference>
<keyword evidence="1" id="KW-0378">Hydrolase</keyword>
<feature type="chain" id="PRO_5012555602" evidence="2">
    <location>
        <begin position="31"/>
        <end position="508"/>
    </location>
</feature>
<sequence length="508" mass="57089">MNNINNVFRKTLTALLIICLLSCSDDNVSAETGKNEDFVSKSIVEVYNNLQSSMVLQQNSKFIISGKGTPYQPIRINCSWEGTTQYYTFKVSANGSWSQQIAIPSGNFDKQTIIVEGKEKVIFSDILIGEVWLCSGQSNMWYPLKDIENGPNEVKDAANYPNIRFLNMAQVQSNQPVDNYTARWQVCSPSSAEWFSGVGYFFGKKLLQELKVPIGLINASWGDTTAEVWAERNAVLSNPLVKEDALKNDERPRADPNSPYKIGSAYNAMIYPVRSIPVAGVIWYQGEANMDYLDYYPHLLSVLANSWRQLWNVTADNMPFYISQICPYKREFDYITNYANPATRFAQQKASTSIPNSGVICNDDIADLNDIHPKNKQDVGLRFAFLALADKYKKAEFANKKSPVFNKYTIQDGKILVEFKYADEGLKTRDGAEPAMFEIAGADRVFYPASAVLNGNKVELVSPMVASPVAARLGWSYTKTTNLISKFGLPVSVFKTYDWKDEAEEVFN</sequence>
<keyword evidence="2" id="KW-0732">Signal</keyword>
<evidence type="ECO:0000313" key="4">
    <source>
        <dbReference type="EMBL" id="SBW06878.1"/>
    </source>
</evidence>
<dbReference type="EMBL" id="FLUM01000003">
    <property type="protein sequence ID" value="SBW06878.1"/>
    <property type="molecule type" value="Genomic_DNA"/>
</dbReference>
<accession>A0A212K5I5</accession>
<dbReference type="InterPro" id="IPR036514">
    <property type="entry name" value="SGNH_hydro_sf"/>
</dbReference>
<dbReference type="InterPro" id="IPR005181">
    <property type="entry name" value="SASA"/>
</dbReference>
<dbReference type="InterPro" id="IPR039329">
    <property type="entry name" value="SIAE"/>
</dbReference>
<protein>
    <submittedName>
        <fullName evidence="4">Sialate O-Acetylesterase</fullName>
    </submittedName>
</protein>
<dbReference type="Pfam" id="PF03629">
    <property type="entry name" value="SASA"/>
    <property type="match status" value="1"/>
</dbReference>
<dbReference type="RefSeq" id="WP_296944384.1">
    <property type="nucleotide sequence ID" value="NZ_LT599032.1"/>
</dbReference>
<organism evidence="4">
    <name type="scientific">uncultured Dysgonomonas sp</name>
    <dbReference type="NCBI Taxonomy" id="206096"/>
    <lineage>
        <taxon>Bacteria</taxon>
        <taxon>Pseudomonadati</taxon>
        <taxon>Bacteroidota</taxon>
        <taxon>Bacteroidia</taxon>
        <taxon>Bacteroidales</taxon>
        <taxon>Dysgonomonadaceae</taxon>
        <taxon>Dysgonomonas</taxon>
        <taxon>environmental samples</taxon>
    </lineage>
</organism>
<dbReference type="PANTHER" id="PTHR22901:SF0">
    <property type="entry name" value="SIALATE O-ACETYLESTERASE"/>
    <property type="match status" value="1"/>
</dbReference>
<gene>
    <name evidence="4" type="ORF">KL86DYS1_31504</name>
</gene>